<evidence type="ECO:0000256" key="1">
    <source>
        <dbReference type="SAM" id="MobiDB-lite"/>
    </source>
</evidence>
<keyword evidence="3" id="KW-1185">Reference proteome</keyword>
<evidence type="ECO:0000313" key="2">
    <source>
        <dbReference type="EMBL" id="MDU8992861.1"/>
    </source>
</evidence>
<proteinExistence type="predicted"/>
<sequence>MNAAPVLVGYTVTVGLPGRRARTVISEAAFRELTPEQLGAVPEHGQASDGLPGRRRPAAN</sequence>
<feature type="region of interest" description="Disordered" evidence="1">
    <location>
        <begin position="36"/>
        <end position="60"/>
    </location>
</feature>
<name>A0ABU3UG12_9ACTN</name>
<gene>
    <name evidence="2" type="ORF">PU648_10910</name>
</gene>
<dbReference type="Proteomes" id="UP001257627">
    <property type="component" value="Unassembled WGS sequence"/>
</dbReference>
<evidence type="ECO:0000313" key="3">
    <source>
        <dbReference type="Proteomes" id="UP001257627"/>
    </source>
</evidence>
<reference evidence="2 3" key="1">
    <citation type="submission" date="2023-02" db="EMBL/GenBank/DDBJ databases">
        <authorList>
            <person name="Maleckis M."/>
        </authorList>
    </citation>
    <scope>NUCLEOTIDE SEQUENCE [LARGE SCALE GENOMIC DNA]</scope>
    <source>
        <strain evidence="2 3">P8-A2</strain>
    </source>
</reference>
<dbReference type="RefSeq" id="WP_205521808.1">
    <property type="nucleotide sequence ID" value="NZ_CP107955.1"/>
</dbReference>
<dbReference type="EMBL" id="JARAKF010000001">
    <property type="protein sequence ID" value="MDU8992861.1"/>
    <property type="molecule type" value="Genomic_DNA"/>
</dbReference>
<accession>A0ABU3UG12</accession>
<organism evidence="2 3">
    <name type="scientific">Streptomyces mirabilis</name>
    <dbReference type="NCBI Taxonomy" id="68239"/>
    <lineage>
        <taxon>Bacteria</taxon>
        <taxon>Bacillati</taxon>
        <taxon>Actinomycetota</taxon>
        <taxon>Actinomycetes</taxon>
        <taxon>Kitasatosporales</taxon>
        <taxon>Streptomycetaceae</taxon>
        <taxon>Streptomyces</taxon>
    </lineage>
</organism>
<protein>
    <submittedName>
        <fullName evidence="2">Uncharacterized protein</fullName>
    </submittedName>
</protein>
<comment type="caution">
    <text evidence="2">The sequence shown here is derived from an EMBL/GenBank/DDBJ whole genome shotgun (WGS) entry which is preliminary data.</text>
</comment>